<feature type="compositionally biased region" description="Low complexity" evidence="1">
    <location>
        <begin position="136"/>
        <end position="148"/>
    </location>
</feature>
<evidence type="ECO:0000256" key="2">
    <source>
        <dbReference type="SAM" id="Phobius"/>
    </source>
</evidence>
<keyword evidence="2" id="KW-0472">Membrane</keyword>
<evidence type="ECO:0000256" key="1">
    <source>
        <dbReference type="SAM" id="MobiDB-lite"/>
    </source>
</evidence>
<feature type="transmembrane region" description="Helical" evidence="2">
    <location>
        <begin position="30"/>
        <end position="52"/>
    </location>
</feature>
<dbReference type="Pfam" id="PF12273">
    <property type="entry name" value="RCR"/>
    <property type="match status" value="1"/>
</dbReference>
<name>A0A5N5DDH1_9PEZI</name>
<keyword evidence="2" id="KW-1133">Transmembrane helix</keyword>
<dbReference type="OrthoDB" id="3556830at2759"/>
<dbReference type="AlphaFoldDB" id="A0A5N5DDH1"/>
<dbReference type="EMBL" id="VCHE01000032">
    <property type="protein sequence ID" value="KAB2575480.1"/>
    <property type="molecule type" value="Genomic_DNA"/>
</dbReference>
<dbReference type="PANTHER" id="PTHR28187">
    <property type="entry name" value="PROTEIN RCR1-RELATED"/>
    <property type="match status" value="1"/>
</dbReference>
<evidence type="ECO:0000313" key="3">
    <source>
        <dbReference type="EMBL" id="KAB2575480.1"/>
    </source>
</evidence>
<dbReference type="PANTHER" id="PTHR28187:SF1">
    <property type="entry name" value="PROTEIN RCR1-RELATED"/>
    <property type="match status" value="1"/>
</dbReference>
<sequence length="177" mass="19497">MPVLLKRDCWRGDNGYQYCTRSPWNDWVRWVVLVIIVVLAFLLFVFCSCITARRRRRAGRQPMWGTGWATRNGHGEPQYYGPGANGQPQQAPYQTAAPYYYPQQQGGAPPAPPYSPPPAGGYYANQPPSHAGGYEASSPYPQAPQPAYTHDSSRAGDSLYEPPAGPPPGKTENGVVR</sequence>
<dbReference type="Proteomes" id="UP000325902">
    <property type="component" value="Unassembled WGS sequence"/>
</dbReference>
<feature type="region of interest" description="Disordered" evidence="1">
    <location>
        <begin position="75"/>
        <end position="177"/>
    </location>
</feature>
<evidence type="ECO:0008006" key="5">
    <source>
        <dbReference type="Google" id="ProtNLM"/>
    </source>
</evidence>
<protein>
    <recommendedName>
        <fullName evidence="5">Protein RCR2</fullName>
    </recommendedName>
</protein>
<keyword evidence="4" id="KW-1185">Reference proteome</keyword>
<evidence type="ECO:0000313" key="4">
    <source>
        <dbReference type="Proteomes" id="UP000325902"/>
    </source>
</evidence>
<dbReference type="InterPro" id="IPR020999">
    <property type="entry name" value="Chitin_synth_reg_RCR"/>
</dbReference>
<feature type="compositionally biased region" description="Low complexity" evidence="1">
    <location>
        <begin position="86"/>
        <end position="108"/>
    </location>
</feature>
<accession>A0A5N5DDH1</accession>
<reference evidence="3 4" key="1">
    <citation type="journal article" date="2019" name="Sci. Rep.">
        <title>A multi-omics analysis of the grapevine pathogen Lasiodiplodia theobromae reveals that temperature affects the expression of virulence- and pathogenicity-related genes.</title>
        <authorList>
            <person name="Felix C."/>
            <person name="Meneses R."/>
            <person name="Goncalves M.F.M."/>
            <person name="Tilleman L."/>
            <person name="Duarte A.S."/>
            <person name="Jorrin-Novo J.V."/>
            <person name="Van de Peer Y."/>
            <person name="Deforce D."/>
            <person name="Van Nieuwerburgh F."/>
            <person name="Esteves A.C."/>
            <person name="Alves A."/>
        </authorList>
    </citation>
    <scope>NUCLEOTIDE SEQUENCE [LARGE SCALE GENOMIC DNA]</scope>
    <source>
        <strain evidence="3 4">LA-SOL3</strain>
    </source>
</reference>
<comment type="caution">
    <text evidence="3">The sequence shown here is derived from an EMBL/GenBank/DDBJ whole genome shotgun (WGS) entry which is preliminary data.</text>
</comment>
<keyword evidence="2" id="KW-0812">Transmembrane</keyword>
<feature type="compositionally biased region" description="Pro residues" evidence="1">
    <location>
        <begin position="109"/>
        <end position="119"/>
    </location>
</feature>
<proteinExistence type="predicted"/>
<gene>
    <name evidence="3" type="ORF">DBV05_g5795</name>
</gene>
<organism evidence="3 4">
    <name type="scientific">Lasiodiplodia theobromae</name>
    <dbReference type="NCBI Taxonomy" id="45133"/>
    <lineage>
        <taxon>Eukaryota</taxon>
        <taxon>Fungi</taxon>
        <taxon>Dikarya</taxon>
        <taxon>Ascomycota</taxon>
        <taxon>Pezizomycotina</taxon>
        <taxon>Dothideomycetes</taxon>
        <taxon>Dothideomycetes incertae sedis</taxon>
        <taxon>Botryosphaeriales</taxon>
        <taxon>Botryosphaeriaceae</taxon>
        <taxon>Lasiodiplodia</taxon>
    </lineage>
</organism>
<dbReference type="GO" id="GO:0016192">
    <property type="term" value="P:vesicle-mediated transport"/>
    <property type="evidence" value="ECO:0007669"/>
    <property type="project" value="TreeGrafter"/>
</dbReference>